<evidence type="ECO:0000313" key="5">
    <source>
        <dbReference type="EMBL" id="KLU84935.1"/>
    </source>
</evidence>
<evidence type="ECO:0000256" key="4">
    <source>
        <dbReference type="SAM" id="MobiDB-lite"/>
    </source>
</evidence>
<feature type="compositionally biased region" description="Polar residues" evidence="4">
    <location>
        <begin position="395"/>
        <end position="419"/>
    </location>
</feature>
<organism evidence="6 7">
    <name type="scientific">Magnaporthiopsis poae (strain ATCC 64411 / 73-15)</name>
    <name type="common">Kentucky bluegrass fungus</name>
    <name type="synonym">Magnaporthe poae</name>
    <dbReference type="NCBI Taxonomy" id="644358"/>
    <lineage>
        <taxon>Eukaryota</taxon>
        <taxon>Fungi</taxon>
        <taxon>Dikarya</taxon>
        <taxon>Ascomycota</taxon>
        <taxon>Pezizomycotina</taxon>
        <taxon>Sordariomycetes</taxon>
        <taxon>Sordariomycetidae</taxon>
        <taxon>Magnaporthales</taxon>
        <taxon>Magnaporthaceae</taxon>
        <taxon>Magnaporthiopsis</taxon>
    </lineage>
</organism>
<feature type="region of interest" description="Disordered" evidence="4">
    <location>
        <begin position="1"/>
        <end position="36"/>
    </location>
</feature>
<sequence>MESQPSSMTVARKRASDMALMPPPPPTKRIKRPKNVLDEDTYTDALSKIIARDFFPGLLESETQQEYLDALASKDEEWILIATRRLKHIMTPGRRTMPSSMPQTPKDYRGETPASTVPPTPSTAVTQDKPAVDTSLSLAAFQARYTSEDNESFYKLLDKQNQKKAEKYAWLWTGNKLPSKMQLKQREVELRISQTRSLEDDGYKKTQLAIKDKDDRPAAPESWKWKPRNELMFKPEGLADGIETIAERAEAESRAPPRAIVYANTKAPNPDIVISQDPSRPPSPTLSAVRDAIAGRPRPADQDSAVVSGAETPRVNGYAFVDDEDDEPDRPSTESILSLGSEDKGPNPFRLQERRKREDLHHRMVDRIAESRRTASRIGMVGKELATPAPKFPNSPRTRAQSLTPAAQRLWSNLGSSGRSRAATPFDGKATPRTKAALLKRAAR</sequence>
<dbReference type="InterPro" id="IPR019148">
    <property type="entry name" value="Nuclear_protein_DGCR14_ESS-2"/>
</dbReference>
<evidence type="ECO:0000313" key="7">
    <source>
        <dbReference type="Proteomes" id="UP000011715"/>
    </source>
</evidence>
<evidence type="ECO:0000313" key="6">
    <source>
        <dbReference type="EnsemblFungi" id="MAPG_03969T0"/>
    </source>
</evidence>
<evidence type="ECO:0000256" key="1">
    <source>
        <dbReference type="ARBA" id="ARBA00004123"/>
    </source>
</evidence>
<dbReference type="EMBL" id="GL876968">
    <property type="protein sequence ID" value="KLU84935.1"/>
    <property type="molecule type" value="Genomic_DNA"/>
</dbReference>
<dbReference type="EnsemblFungi" id="MAPG_03969T0">
    <property type="protein sequence ID" value="MAPG_03969T0"/>
    <property type="gene ID" value="MAPG_03969"/>
</dbReference>
<name>A0A0C4DVG5_MAGP6</name>
<reference evidence="5" key="2">
    <citation type="submission" date="2010-05" db="EMBL/GenBank/DDBJ databases">
        <title>The Genome Sequence of Magnaporthe poae strain ATCC 64411.</title>
        <authorList>
            <consortium name="The Broad Institute Genome Sequencing Platform"/>
            <consortium name="Broad Institute Genome Sequencing Center for Infectious Disease"/>
            <person name="Ma L.-J."/>
            <person name="Dead R."/>
            <person name="Young S."/>
            <person name="Zeng Q."/>
            <person name="Koehrsen M."/>
            <person name="Alvarado L."/>
            <person name="Berlin A."/>
            <person name="Chapman S.B."/>
            <person name="Chen Z."/>
            <person name="Freedman E."/>
            <person name="Gellesch M."/>
            <person name="Goldberg J."/>
            <person name="Griggs A."/>
            <person name="Gujja S."/>
            <person name="Heilman E.R."/>
            <person name="Heiman D."/>
            <person name="Hepburn T."/>
            <person name="Howarth C."/>
            <person name="Jen D."/>
            <person name="Larson L."/>
            <person name="Mehta T."/>
            <person name="Neiman D."/>
            <person name="Pearson M."/>
            <person name="Roberts A."/>
            <person name="Saif S."/>
            <person name="Shea T."/>
            <person name="Shenoy N."/>
            <person name="Sisk P."/>
            <person name="Stolte C."/>
            <person name="Sykes S."/>
            <person name="Walk T."/>
            <person name="White J."/>
            <person name="Yandava C."/>
            <person name="Haas B."/>
            <person name="Nusbaum C."/>
            <person name="Birren B."/>
        </authorList>
    </citation>
    <scope>NUCLEOTIDE SEQUENCE</scope>
    <source>
        <strain evidence="5">ATCC 64411</strain>
    </source>
</reference>
<feature type="region of interest" description="Disordered" evidence="4">
    <location>
        <begin position="204"/>
        <end position="224"/>
    </location>
</feature>
<dbReference type="VEuPathDB" id="FungiDB:MAPG_03969"/>
<feature type="region of interest" description="Disordered" evidence="4">
    <location>
        <begin position="370"/>
        <end position="444"/>
    </location>
</feature>
<dbReference type="PANTHER" id="PTHR12940:SF0">
    <property type="entry name" value="SPLICING FACTOR ESS-2 HOMOLOG"/>
    <property type="match status" value="1"/>
</dbReference>
<dbReference type="PANTHER" id="PTHR12940">
    <property type="entry name" value="ES-2 PROTEIN - RELATED"/>
    <property type="match status" value="1"/>
</dbReference>
<feature type="region of interest" description="Disordered" evidence="4">
    <location>
        <begin position="292"/>
        <end position="358"/>
    </location>
</feature>
<dbReference type="Proteomes" id="UP000011715">
    <property type="component" value="Unassembled WGS sequence"/>
</dbReference>
<reference evidence="6" key="5">
    <citation type="submission" date="2015-06" db="UniProtKB">
        <authorList>
            <consortium name="EnsemblFungi"/>
        </authorList>
    </citation>
    <scope>IDENTIFICATION</scope>
    <source>
        <strain evidence="6">ATCC 64411</strain>
    </source>
</reference>
<evidence type="ECO:0008006" key="8">
    <source>
        <dbReference type="Google" id="ProtNLM"/>
    </source>
</evidence>
<dbReference type="OrthoDB" id="19679at2759"/>
<dbReference type="STRING" id="644358.A0A0C4DVG5"/>
<dbReference type="EMBL" id="ADBL01000936">
    <property type="status" value="NOT_ANNOTATED_CDS"/>
    <property type="molecule type" value="Genomic_DNA"/>
</dbReference>
<keyword evidence="7" id="KW-1185">Reference proteome</keyword>
<evidence type="ECO:0000256" key="3">
    <source>
        <dbReference type="ARBA" id="ARBA00023242"/>
    </source>
</evidence>
<dbReference type="AlphaFoldDB" id="A0A0C4DVG5"/>
<dbReference type="OMA" id="AQNDYLD"/>
<reference evidence="7" key="1">
    <citation type="submission" date="2010-05" db="EMBL/GenBank/DDBJ databases">
        <title>The genome sequence of Magnaporthe poae strain ATCC 64411.</title>
        <authorList>
            <person name="Ma L.-J."/>
            <person name="Dead R."/>
            <person name="Young S."/>
            <person name="Zeng Q."/>
            <person name="Koehrsen M."/>
            <person name="Alvarado L."/>
            <person name="Berlin A."/>
            <person name="Chapman S.B."/>
            <person name="Chen Z."/>
            <person name="Freedman E."/>
            <person name="Gellesch M."/>
            <person name="Goldberg J."/>
            <person name="Griggs A."/>
            <person name="Gujja S."/>
            <person name="Heilman E.R."/>
            <person name="Heiman D."/>
            <person name="Hepburn T."/>
            <person name="Howarth C."/>
            <person name="Jen D."/>
            <person name="Larson L."/>
            <person name="Mehta T."/>
            <person name="Neiman D."/>
            <person name="Pearson M."/>
            <person name="Roberts A."/>
            <person name="Saif S."/>
            <person name="Shea T."/>
            <person name="Shenoy N."/>
            <person name="Sisk P."/>
            <person name="Stolte C."/>
            <person name="Sykes S."/>
            <person name="Walk T."/>
            <person name="White J."/>
            <person name="Yandava C."/>
            <person name="Haas B."/>
            <person name="Nusbaum C."/>
            <person name="Birren B."/>
        </authorList>
    </citation>
    <scope>NUCLEOTIDE SEQUENCE [LARGE SCALE GENOMIC DNA]</scope>
    <source>
        <strain evidence="7">ATCC 64411 / 73-15</strain>
    </source>
</reference>
<protein>
    <recommendedName>
        <fullName evidence="8">Nuclear protein Es2</fullName>
    </recommendedName>
</protein>
<comment type="similarity">
    <text evidence="2">Belongs to the ESS2 family.</text>
</comment>
<dbReference type="Pfam" id="PF09751">
    <property type="entry name" value="Es2"/>
    <property type="match status" value="1"/>
</dbReference>
<feature type="region of interest" description="Disordered" evidence="4">
    <location>
        <begin position="92"/>
        <end position="129"/>
    </location>
</feature>
<comment type="subcellular location">
    <subcellularLocation>
        <location evidence="1">Nucleus</location>
    </subcellularLocation>
</comment>
<dbReference type="eggNOG" id="KOG2627">
    <property type="taxonomic scope" value="Eukaryota"/>
</dbReference>
<feature type="compositionally biased region" description="Basic and acidic residues" evidence="4">
    <location>
        <begin position="341"/>
        <end position="358"/>
    </location>
</feature>
<accession>A0A0C4DVG5</accession>
<gene>
    <name evidence="5" type="ORF">MAPG_03969</name>
</gene>
<keyword evidence="3" id="KW-0539">Nucleus</keyword>
<reference evidence="5" key="3">
    <citation type="submission" date="2011-03" db="EMBL/GenBank/DDBJ databases">
        <title>Annotation of Magnaporthe poae ATCC 64411.</title>
        <authorList>
            <person name="Ma L.-J."/>
            <person name="Dead R."/>
            <person name="Young S.K."/>
            <person name="Zeng Q."/>
            <person name="Gargeya S."/>
            <person name="Fitzgerald M."/>
            <person name="Haas B."/>
            <person name="Abouelleil A."/>
            <person name="Alvarado L."/>
            <person name="Arachchi H.M."/>
            <person name="Berlin A."/>
            <person name="Brown A."/>
            <person name="Chapman S.B."/>
            <person name="Chen Z."/>
            <person name="Dunbar C."/>
            <person name="Freedman E."/>
            <person name="Gearin G."/>
            <person name="Gellesch M."/>
            <person name="Goldberg J."/>
            <person name="Griggs A."/>
            <person name="Gujja S."/>
            <person name="Heiman D."/>
            <person name="Howarth C."/>
            <person name="Larson L."/>
            <person name="Lui A."/>
            <person name="MacDonald P.J.P."/>
            <person name="Mehta T."/>
            <person name="Montmayeur A."/>
            <person name="Murphy C."/>
            <person name="Neiman D."/>
            <person name="Pearson M."/>
            <person name="Priest M."/>
            <person name="Roberts A."/>
            <person name="Saif S."/>
            <person name="Shea T."/>
            <person name="Shenoy N."/>
            <person name="Sisk P."/>
            <person name="Stolte C."/>
            <person name="Sykes S."/>
            <person name="Yandava C."/>
            <person name="Wortman J."/>
            <person name="Nusbaum C."/>
            <person name="Birren B."/>
        </authorList>
    </citation>
    <scope>NUCLEOTIDE SEQUENCE</scope>
    <source>
        <strain evidence="5">ATCC 64411</strain>
    </source>
</reference>
<dbReference type="GO" id="GO:0071013">
    <property type="term" value="C:catalytic step 2 spliceosome"/>
    <property type="evidence" value="ECO:0007669"/>
    <property type="project" value="TreeGrafter"/>
</dbReference>
<reference evidence="6" key="4">
    <citation type="journal article" date="2015" name="G3 (Bethesda)">
        <title>Genome sequences of three phytopathogenic species of the Magnaporthaceae family of fungi.</title>
        <authorList>
            <person name="Okagaki L.H."/>
            <person name="Nunes C.C."/>
            <person name="Sailsbery J."/>
            <person name="Clay B."/>
            <person name="Brown D."/>
            <person name="John T."/>
            <person name="Oh Y."/>
            <person name="Young N."/>
            <person name="Fitzgerald M."/>
            <person name="Haas B.J."/>
            <person name="Zeng Q."/>
            <person name="Young S."/>
            <person name="Adiconis X."/>
            <person name="Fan L."/>
            <person name="Levin J.Z."/>
            <person name="Mitchell T.K."/>
            <person name="Okubara P.A."/>
            <person name="Farman M.L."/>
            <person name="Kohn L.M."/>
            <person name="Birren B."/>
            <person name="Ma L.-J."/>
            <person name="Dean R.A."/>
        </authorList>
    </citation>
    <scope>NUCLEOTIDE SEQUENCE</scope>
    <source>
        <strain evidence="6">ATCC 64411 / 73-15</strain>
    </source>
</reference>
<feature type="compositionally biased region" description="Low complexity" evidence="4">
    <location>
        <begin position="435"/>
        <end position="444"/>
    </location>
</feature>
<proteinExistence type="inferred from homology"/>
<evidence type="ECO:0000256" key="2">
    <source>
        <dbReference type="ARBA" id="ARBA00009072"/>
    </source>
</evidence>